<accession>A0ABZ2AHR2</accession>
<proteinExistence type="predicted"/>
<dbReference type="RefSeq" id="WP_329081918.1">
    <property type="nucleotide sequence ID" value="NZ_CP109495.1"/>
</dbReference>
<organism evidence="3 4">
    <name type="scientific">Streptomyces niveus</name>
    <name type="common">Streptomyces spheroides</name>
    <dbReference type="NCBI Taxonomy" id="193462"/>
    <lineage>
        <taxon>Bacteria</taxon>
        <taxon>Bacillati</taxon>
        <taxon>Actinomycetota</taxon>
        <taxon>Actinomycetes</taxon>
        <taxon>Kitasatosporales</taxon>
        <taxon>Streptomycetaceae</taxon>
        <taxon>Streptomyces</taxon>
    </lineage>
</organism>
<gene>
    <name evidence="3" type="ORF">OG442_38505</name>
</gene>
<keyword evidence="1" id="KW-0732">Signal</keyword>
<feature type="signal peptide" evidence="1">
    <location>
        <begin position="1"/>
        <end position="31"/>
    </location>
</feature>
<keyword evidence="4" id="KW-1185">Reference proteome</keyword>
<feature type="domain" description="SGNH hydrolase-type esterase" evidence="2">
    <location>
        <begin position="210"/>
        <end position="394"/>
    </location>
</feature>
<dbReference type="Pfam" id="PF13472">
    <property type="entry name" value="Lipase_GDSL_2"/>
    <property type="match status" value="1"/>
</dbReference>
<evidence type="ECO:0000313" key="3">
    <source>
        <dbReference type="EMBL" id="WUX56963.1"/>
    </source>
</evidence>
<dbReference type="InterPro" id="IPR013830">
    <property type="entry name" value="SGNH_hydro"/>
</dbReference>
<dbReference type="Proteomes" id="UP001432209">
    <property type="component" value="Chromosome"/>
</dbReference>
<dbReference type="CDD" id="cd01830">
    <property type="entry name" value="XynE_like"/>
    <property type="match status" value="1"/>
</dbReference>
<name>A0ABZ2AHR2_STRNV</name>
<dbReference type="SUPFAM" id="SSF52266">
    <property type="entry name" value="SGNH hydrolase"/>
    <property type="match status" value="1"/>
</dbReference>
<evidence type="ECO:0000256" key="1">
    <source>
        <dbReference type="SAM" id="SignalP"/>
    </source>
</evidence>
<keyword evidence="3" id="KW-0378">Hydrolase</keyword>
<dbReference type="Gene3D" id="3.40.50.1110">
    <property type="entry name" value="SGNH hydrolase"/>
    <property type="match status" value="1"/>
</dbReference>
<dbReference type="PANTHER" id="PTHR43784">
    <property type="entry name" value="GDSL-LIKE LIPASE/ACYLHYDROLASE, PUTATIVE (AFU_ORTHOLOGUE AFUA_2G00820)-RELATED"/>
    <property type="match status" value="1"/>
</dbReference>
<dbReference type="InterPro" id="IPR036514">
    <property type="entry name" value="SGNH_hydro_sf"/>
</dbReference>
<dbReference type="InterPro" id="IPR053140">
    <property type="entry name" value="GDSL_Rv0518-like"/>
</dbReference>
<dbReference type="PANTHER" id="PTHR43784:SF2">
    <property type="entry name" value="GDSL-LIKE LIPASE_ACYLHYDROLASE, PUTATIVE (AFU_ORTHOLOGUE AFUA_2G00820)-RELATED"/>
    <property type="match status" value="1"/>
</dbReference>
<feature type="chain" id="PRO_5046370726" evidence="1">
    <location>
        <begin position="32"/>
        <end position="409"/>
    </location>
</feature>
<protein>
    <submittedName>
        <fullName evidence="3">SGNH/GDSL hydrolase family protein</fullName>
    </submittedName>
</protein>
<dbReference type="InterPro" id="IPR006311">
    <property type="entry name" value="TAT_signal"/>
</dbReference>
<evidence type="ECO:0000313" key="4">
    <source>
        <dbReference type="Proteomes" id="UP001432209"/>
    </source>
</evidence>
<evidence type="ECO:0000259" key="2">
    <source>
        <dbReference type="Pfam" id="PF13472"/>
    </source>
</evidence>
<dbReference type="GO" id="GO:0016787">
    <property type="term" value="F:hydrolase activity"/>
    <property type="evidence" value="ECO:0007669"/>
    <property type="project" value="UniProtKB-KW"/>
</dbReference>
<sequence length="409" mass="42724">MSGAVRRRLTSLVLALAAVVLVPAHAPSASASTAAVPPPPARSVVTWAASADRMGEAAGDRTYRLIVRTSVGGTGLRVRISNAFGDRPLVVGAAYAGLRESGARLRPGSNRKLTFDGSASVTLAPGEIRYSDALPGRVAAMSDLAVSLYARDAGGPATGHGMALATSYAASGDHAAREREGAYTQRLGSWFYLDAVTVDADAGAGAVVTLGDSITDGWQSSTDKNLRWPDFLARRLHDSSAGTVKGVANAGISGNQVLADGAAQSALKRLERDVLSLPGVRTVFLFEGVNDIKSHSGVTAASLTAGYREIIDRSHAAGLCVVGATVMPFKGWSEWDPAGEAVRVEVNEWIRTSGAVDAVVDFDKVVRSPYDAQRLLPTFDNGDHLHPNDKGMQAMADSVALKSLECGRD</sequence>
<dbReference type="PROSITE" id="PS51318">
    <property type="entry name" value="TAT"/>
    <property type="match status" value="1"/>
</dbReference>
<dbReference type="EMBL" id="CP109495">
    <property type="protein sequence ID" value="WUX56963.1"/>
    <property type="molecule type" value="Genomic_DNA"/>
</dbReference>
<reference evidence="3" key="1">
    <citation type="submission" date="2022-10" db="EMBL/GenBank/DDBJ databases">
        <title>The complete genomes of actinobacterial strains from the NBC collection.</title>
        <authorList>
            <person name="Joergensen T.S."/>
            <person name="Alvarez Arevalo M."/>
            <person name="Sterndorff E.B."/>
            <person name="Faurdal D."/>
            <person name="Vuksanovic O."/>
            <person name="Mourched A.-S."/>
            <person name="Charusanti P."/>
            <person name="Shaw S."/>
            <person name="Blin K."/>
            <person name="Weber T."/>
        </authorList>
    </citation>
    <scope>NUCLEOTIDE SEQUENCE</scope>
    <source>
        <strain evidence="3">NBC_01432</strain>
    </source>
</reference>